<reference evidence="3 4" key="1">
    <citation type="journal article" date="2021" name="Elife">
        <title>Chloroplast acquisition without the gene transfer in kleptoplastic sea slugs, Plakobranchus ocellatus.</title>
        <authorList>
            <person name="Maeda T."/>
            <person name="Takahashi S."/>
            <person name="Yoshida T."/>
            <person name="Shimamura S."/>
            <person name="Takaki Y."/>
            <person name="Nagai Y."/>
            <person name="Toyoda A."/>
            <person name="Suzuki Y."/>
            <person name="Arimoto A."/>
            <person name="Ishii H."/>
            <person name="Satoh N."/>
            <person name="Nishiyama T."/>
            <person name="Hasebe M."/>
            <person name="Maruyama T."/>
            <person name="Minagawa J."/>
            <person name="Obokata J."/>
            <person name="Shigenobu S."/>
        </authorList>
    </citation>
    <scope>NUCLEOTIDE SEQUENCE [LARGE SCALE GENOMIC DNA]</scope>
</reference>
<accession>A0AAV4H2A4</accession>
<keyword evidence="4" id="KW-1185">Reference proteome</keyword>
<comment type="similarity">
    <text evidence="1">Belongs to the PIGL family.</text>
</comment>
<dbReference type="PANTHER" id="PTHR12993:SF11">
    <property type="entry name" value="N-ACETYLGLUCOSAMINYL-PHOSPHATIDYLINOSITOL DE-N-ACETYLASE"/>
    <property type="match status" value="1"/>
</dbReference>
<gene>
    <name evidence="3" type="ORF">ElyMa_006156100</name>
</gene>
<evidence type="ECO:0000313" key="3">
    <source>
        <dbReference type="EMBL" id="GFR90710.1"/>
    </source>
</evidence>
<sequence length="268" mass="30411">MAAPLEFVLRLLSESPVDLLKIAFLSYLLACALVYLCITNDILSLKSDKDSDLVKKKILILTAHPDDECMFFSPTIIYLSKTSEVFVMCTTSGNYYKKGEERKKELLESCKILGVADHNVQVLDNSAFPDDPNAVWDLALLGNEMRATINRFQPDYVLTFDHHGVSGHSNHIFVSKAARQIVHRSNFSHGAVKLLELETVGLLRKYTSFLELPFSLKGDLVTFVSPFTEILRAQKAMCAHNSQMVWFRVLYVIFSRYMVINTFREVTS</sequence>
<dbReference type="Gene3D" id="3.40.50.10320">
    <property type="entry name" value="LmbE-like"/>
    <property type="match status" value="1"/>
</dbReference>
<protein>
    <recommendedName>
        <fullName evidence="2">N-acetylglucosaminylphosphatidylinositol deacetylase</fullName>
        <ecNumber evidence="2">3.5.1.89</ecNumber>
    </recommendedName>
</protein>
<evidence type="ECO:0000313" key="4">
    <source>
        <dbReference type="Proteomes" id="UP000762676"/>
    </source>
</evidence>
<dbReference type="InterPro" id="IPR003737">
    <property type="entry name" value="GlcNAc_PI_deacetylase-related"/>
</dbReference>
<dbReference type="SUPFAM" id="SSF102588">
    <property type="entry name" value="LmbE-like"/>
    <property type="match status" value="1"/>
</dbReference>
<dbReference type="GO" id="GO:0000225">
    <property type="term" value="F:N-acetylglucosaminylphosphatidylinositol deacetylase activity"/>
    <property type="evidence" value="ECO:0007669"/>
    <property type="project" value="UniProtKB-EC"/>
</dbReference>
<evidence type="ECO:0000256" key="2">
    <source>
        <dbReference type="ARBA" id="ARBA00012176"/>
    </source>
</evidence>
<evidence type="ECO:0000256" key="1">
    <source>
        <dbReference type="ARBA" id="ARBA00006066"/>
    </source>
</evidence>
<dbReference type="PANTHER" id="PTHR12993">
    <property type="entry name" value="N-ACETYLGLUCOSAMINYL-PHOSPHATIDYLINOSITOL DE-N-ACETYLASE-RELATED"/>
    <property type="match status" value="1"/>
</dbReference>
<dbReference type="InterPro" id="IPR024078">
    <property type="entry name" value="LmbE-like_dom_sf"/>
</dbReference>
<dbReference type="AlphaFoldDB" id="A0AAV4H2A4"/>
<comment type="caution">
    <text evidence="3">The sequence shown here is derived from an EMBL/GenBank/DDBJ whole genome shotgun (WGS) entry which is preliminary data.</text>
</comment>
<organism evidence="3 4">
    <name type="scientific">Elysia marginata</name>
    <dbReference type="NCBI Taxonomy" id="1093978"/>
    <lineage>
        <taxon>Eukaryota</taxon>
        <taxon>Metazoa</taxon>
        <taxon>Spiralia</taxon>
        <taxon>Lophotrochozoa</taxon>
        <taxon>Mollusca</taxon>
        <taxon>Gastropoda</taxon>
        <taxon>Heterobranchia</taxon>
        <taxon>Euthyneura</taxon>
        <taxon>Panpulmonata</taxon>
        <taxon>Sacoglossa</taxon>
        <taxon>Placobranchoidea</taxon>
        <taxon>Plakobranchidae</taxon>
        <taxon>Elysia</taxon>
    </lineage>
</organism>
<dbReference type="EMBL" id="BMAT01012373">
    <property type="protein sequence ID" value="GFR90710.1"/>
    <property type="molecule type" value="Genomic_DNA"/>
</dbReference>
<name>A0AAV4H2A4_9GAST</name>
<dbReference type="EC" id="3.5.1.89" evidence="2"/>
<dbReference type="Pfam" id="PF02585">
    <property type="entry name" value="PIG-L"/>
    <property type="match status" value="1"/>
</dbReference>
<proteinExistence type="inferred from homology"/>
<dbReference type="GO" id="GO:0005783">
    <property type="term" value="C:endoplasmic reticulum"/>
    <property type="evidence" value="ECO:0007669"/>
    <property type="project" value="TreeGrafter"/>
</dbReference>
<dbReference type="Proteomes" id="UP000762676">
    <property type="component" value="Unassembled WGS sequence"/>
</dbReference>